<feature type="transmembrane region" description="Helical" evidence="6">
    <location>
        <begin position="483"/>
        <end position="505"/>
    </location>
</feature>
<feature type="transmembrane region" description="Helical" evidence="6">
    <location>
        <begin position="424"/>
        <end position="445"/>
    </location>
</feature>
<evidence type="ECO:0000256" key="6">
    <source>
        <dbReference type="RuleBase" id="RU004914"/>
    </source>
</evidence>
<evidence type="ECO:0000256" key="3">
    <source>
        <dbReference type="ARBA" id="ARBA00022692"/>
    </source>
</evidence>
<feature type="transmembrane region" description="Helical" evidence="6">
    <location>
        <begin position="457"/>
        <end position="477"/>
    </location>
</feature>
<feature type="transmembrane region" description="Helical" evidence="6">
    <location>
        <begin position="270"/>
        <end position="291"/>
    </location>
</feature>
<evidence type="ECO:0000256" key="1">
    <source>
        <dbReference type="ARBA" id="ARBA00004141"/>
    </source>
</evidence>
<dbReference type="Gramene" id="CDY29628">
    <property type="protein sequence ID" value="CDY29628"/>
    <property type="gene ID" value="GSBRNA2T00043379001"/>
</dbReference>
<comment type="caution">
    <text evidence="6">Lacks conserved residue(s) required for the propagation of feature annotation.</text>
</comment>
<reference evidence="7 8" key="1">
    <citation type="journal article" date="2014" name="Science">
        <title>Plant genetics. Early allopolyploid evolution in the post-Neolithic Brassica napus oilseed genome.</title>
        <authorList>
            <person name="Chalhoub B."/>
            <person name="Denoeud F."/>
            <person name="Liu S."/>
            <person name="Parkin I.A."/>
            <person name="Tang H."/>
            <person name="Wang X."/>
            <person name="Chiquet J."/>
            <person name="Belcram H."/>
            <person name="Tong C."/>
            <person name="Samans B."/>
            <person name="Correa M."/>
            <person name="Da Silva C."/>
            <person name="Just J."/>
            <person name="Falentin C."/>
            <person name="Koh C.S."/>
            <person name="Le Clainche I."/>
            <person name="Bernard M."/>
            <person name="Bento P."/>
            <person name="Noel B."/>
            <person name="Labadie K."/>
            <person name="Alberti A."/>
            <person name="Charles M."/>
            <person name="Arnaud D."/>
            <person name="Guo H."/>
            <person name="Daviaud C."/>
            <person name="Alamery S."/>
            <person name="Jabbari K."/>
            <person name="Zhao M."/>
            <person name="Edger P.P."/>
            <person name="Chelaifa H."/>
            <person name="Tack D."/>
            <person name="Lassalle G."/>
            <person name="Mestiri I."/>
            <person name="Schnel N."/>
            <person name="Le Paslier M.C."/>
            <person name="Fan G."/>
            <person name="Renault V."/>
            <person name="Bayer P.E."/>
            <person name="Golicz A.A."/>
            <person name="Manoli S."/>
            <person name="Lee T.H."/>
            <person name="Thi V.H."/>
            <person name="Chalabi S."/>
            <person name="Hu Q."/>
            <person name="Fan C."/>
            <person name="Tollenaere R."/>
            <person name="Lu Y."/>
            <person name="Battail C."/>
            <person name="Shen J."/>
            <person name="Sidebottom C.H."/>
            <person name="Wang X."/>
            <person name="Canaguier A."/>
            <person name="Chauveau A."/>
            <person name="Berard A."/>
            <person name="Deniot G."/>
            <person name="Guan M."/>
            <person name="Liu Z."/>
            <person name="Sun F."/>
            <person name="Lim Y.P."/>
            <person name="Lyons E."/>
            <person name="Town C.D."/>
            <person name="Bancroft I."/>
            <person name="Wang X."/>
            <person name="Meng J."/>
            <person name="Ma J."/>
            <person name="Pires J.C."/>
            <person name="King G.J."/>
            <person name="Brunel D."/>
            <person name="Delourme R."/>
            <person name="Renard M."/>
            <person name="Aury J.M."/>
            <person name="Adams K.L."/>
            <person name="Batley J."/>
            <person name="Snowdon R.J."/>
            <person name="Tost J."/>
            <person name="Edwards D."/>
            <person name="Zhou Y."/>
            <person name="Hua W."/>
            <person name="Sharpe A.G."/>
            <person name="Paterson A.H."/>
            <person name="Guan C."/>
            <person name="Wincker P."/>
        </authorList>
    </citation>
    <scope>NUCLEOTIDE SEQUENCE [LARGE SCALE GENOMIC DNA]</scope>
    <source>
        <strain evidence="8">cv. Darmor-bzh</strain>
    </source>
</reference>
<feature type="transmembrane region" description="Helical" evidence="6">
    <location>
        <begin position="243"/>
        <end position="264"/>
    </location>
</feature>
<evidence type="ECO:0000256" key="2">
    <source>
        <dbReference type="ARBA" id="ARBA00010199"/>
    </source>
</evidence>
<comment type="subcellular location">
    <subcellularLocation>
        <location evidence="1">Membrane</location>
        <topology evidence="1">Multi-pass membrane protein</topology>
    </subcellularLocation>
</comment>
<dbReference type="InterPro" id="IPR044644">
    <property type="entry name" value="DinF-like"/>
</dbReference>
<dbReference type="InterPro" id="IPR002528">
    <property type="entry name" value="MATE_fam"/>
</dbReference>
<dbReference type="GO" id="GO:0015297">
    <property type="term" value="F:antiporter activity"/>
    <property type="evidence" value="ECO:0007669"/>
    <property type="project" value="InterPro"/>
</dbReference>
<dbReference type="Proteomes" id="UP000028999">
    <property type="component" value="Unassembled WGS sequence"/>
</dbReference>
<dbReference type="Pfam" id="PF01554">
    <property type="entry name" value="MatE"/>
    <property type="match status" value="2"/>
</dbReference>
<dbReference type="NCBIfam" id="TIGR00797">
    <property type="entry name" value="matE"/>
    <property type="match status" value="1"/>
</dbReference>
<dbReference type="AlphaFoldDB" id="A0A078GYH0"/>
<comment type="similarity">
    <text evidence="2 6">Belongs to the multi antimicrobial extrusion (MATE) (TC 2.A.66.1) family.</text>
</comment>
<evidence type="ECO:0000256" key="4">
    <source>
        <dbReference type="ARBA" id="ARBA00022989"/>
    </source>
</evidence>
<dbReference type="CDD" id="cd13136">
    <property type="entry name" value="MATE_DinF_like"/>
    <property type="match status" value="1"/>
</dbReference>
<dbReference type="PaxDb" id="3708-A0A078GYH0"/>
<gene>
    <name evidence="7" type="primary">BnaA05g15420D</name>
    <name evidence="7" type="ORF">GSBRNA2T00043379001</name>
</gene>
<dbReference type="STRING" id="3708.A0A078GYH0"/>
<keyword evidence="4 6" id="KW-1133">Transmembrane helix</keyword>
<keyword evidence="8" id="KW-1185">Reference proteome</keyword>
<feature type="transmembrane region" description="Helical" evidence="6">
    <location>
        <begin position="392"/>
        <end position="412"/>
    </location>
</feature>
<evidence type="ECO:0000256" key="5">
    <source>
        <dbReference type="ARBA" id="ARBA00023136"/>
    </source>
</evidence>
<dbReference type="GO" id="GO:0042910">
    <property type="term" value="F:xenobiotic transmembrane transporter activity"/>
    <property type="evidence" value="ECO:0007669"/>
    <property type="project" value="InterPro"/>
</dbReference>
<feature type="transmembrane region" description="Helical" evidence="6">
    <location>
        <begin position="312"/>
        <end position="331"/>
    </location>
</feature>
<keyword evidence="5 6" id="KW-0472">Membrane</keyword>
<evidence type="ECO:0000313" key="8">
    <source>
        <dbReference type="Proteomes" id="UP000028999"/>
    </source>
</evidence>
<accession>A0A078GYH0</accession>
<feature type="transmembrane region" description="Helical" evidence="6">
    <location>
        <begin position="171"/>
        <end position="194"/>
    </location>
</feature>
<feature type="transmembrane region" description="Helical" evidence="6">
    <location>
        <begin position="351"/>
        <end position="371"/>
    </location>
</feature>
<dbReference type="GO" id="GO:0016020">
    <property type="term" value="C:membrane"/>
    <property type="evidence" value="ECO:0007669"/>
    <property type="project" value="UniProtKB-SubCell"/>
</dbReference>
<dbReference type="PANTHER" id="PTHR42893">
    <property type="entry name" value="PROTEIN DETOXIFICATION 44, CHLOROPLASTIC-RELATED"/>
    <property type="match status" value="1"/>
</dbReference>
<proteinExistence type="inferred from homology"/>
<dbReference type="EMBL" id="LK032240">
    <property type="protein sequence ID" value="CDY29628.1"/>
    <property type="molecule type" value="Genomic_DNA"/>
</dbReference>
<organism evidence="7 8">
    <name type="scientific">Brassica napus</name>
    <name type="common">Rape</name>
    <dbReference type="NCBI Taxonomy" id="3708"/>
    <lineage>
        <taxon>Eukaryota</taxon>
        <taxon>Viridiplantae</taxon>
        <taxon>Streptophyta</taxon>
        <taxon>Embryophyta</taxon>
        <taxon>Tracheophyta</taxon>
        <taxon>Spermatophyta</taxon>
        <taxon>Magnoliopsida</taxon>
        <taxon>eudicotyledons</taxon>
        <taxon>Gunneridae</taxon>
        <taxon>Pentapetalae</taxon>
        <taxon>rosids</taxon>
        <taxon>malvids</taxon>
        <taxon>Brassicales</taxon>
        <taxon>Brassicaceae</taxon>
        <taxon>Brassiceae</taxon>
        <taxon>Brassica</taxon>
    </lineage>
</organism>
<keyword evidence="3 6" id="KW-0812">Transmembrane</keyword>
<name>A0A078GYH0_BRANA</name>
<dbReference type="GO" id="GO:0015137">
    <property type="term" value="F:citrate transmembrane transporter activity"/>
    <property type="evidence" value="ECO:0000318"/>
    <property type="project" value="GO_Central"/>
</dbReference>
<dbReference type="PANTHER" id="PTHR42893:SF32">
    <property type="entry name" value="PROTEIN DETOXIFICATION"/>
    <property type="match status" value="1"/>
</dbReference>
<protein>
    <recommendedName>
        <fullName evidence="6">Protein DETOXIFICATION</fullName>
    </recommendedName>
    <alternativeName>
        <fullName evidence="6">Multidrug and toxic compound extrusion protein</fullName>
    </alternativeName>
</protein>
<dbReference type="OMA" id="GCAANIV"/>
<evidence type="ECO:0000313" key="7">
    <source>
        <dbReference type="EMBL" id="CDY29628.1"/>
    </source>
</evidence>
<sequence>MMSEDFGYNKETPCDFPRNPLCIFLSDFKSVLKFDELGLEITRIALPAALALTADPIASLVDTAFIGQIGPVELAAVGVSIALFNQVSRIAIFPLVSITTSFVAEEDACSSQENTVQDHKECIETGINNTKEETQELIPEINKDESKISSSIFSVNKSSVKKRNIPSASSALIIGAILGLLQAVFLISSAKPLLSFMGVKHDSPMLGPAQRYLSLRSLGAPAVLLSLATQGVFRGFKDTTTPLYATVIGDVTNIILDPIFIFVFRLGVTGAATAHVISQYLMCGILLWKLMGQVDIFKMSTKHLQFCRFMKNGFLLLMRVVAVTFCVTLSASLAAREGPTSMAAFQVCLQVWLATSLLADGFAVAGQAILASAFAKKDYKRAAATASRVLQLGLVLGFLLAVILGTGLHFGARLFTKDDKVLHLISIGLPFVAGTQPINALAFVFDGVNFGASDFGYAAASLVMVAIVSVLCLVLLSATHGFIGLWFGLTIYMSLRAAVGFWRIGTATGPWSFLRR</sequence>